<reference evidence="2" key="1">
    <citation type="journal article" date="2019" name="Int. J. Syst. Evol. Microbiol.">
        <title>The Global Catalogue of Microorganisms (GCM) 10K type strain sequencing project: providing services to taxonomists for standard genome sequencing and annotation.</title>
        <authorList>
            <consortium name="The Broad Institute Genomics Platform"/>
            <consortium name="The Broad Institute Genome Sequencing Center for Infectious Disease"/>
            <person name="Wu L."/>
            <person name="Ma J."/>
        </authorList>
    </citation>
    <scope>NUCLEOTIDE SEQUENCE [LARGE SCALE GENOMIC DNA]</scope>
    <source>
        <strain evidence="2">CGMCC 1.12664</strain>
    </source>
</reference>
<gene>
    <name evidence="1" type="ORF">GCM10011360_01400</name>
</gene>
<organism evidence="1 2">
    <name type="scientific">Primorskyibacter flagellatus</name>
    <dbReference type="NCBI Taxonomy" id="1387277"/>
    <lineage>
        <taxon>Bacteria</taxon>
        <taxon>Pseudomonadati</taxon>
        <taxon>Pseudomonadota</taxon>
        <taxon>Alphaproteobacteria</taxon>
        <taxon>Rhodobacterales</taxon>
        <taxon>Roseobacteraceae</taxon>
        <taxon>Primorskyibacter</taxon>
    </lineage>
</organism>
<comment type="caution">
    <text evidence="1">The sequence shown here is derived from an EMBL/GenBank/DDBJ whole genome shotgun (WGS) entry which is preliminary data.</text>
</comment>
<dbReference type="AlphaFoldDB" id="A0A916ZXU7"/>
<evidence type="ECO:0000313" key="2">
    <source>
        <dbReference type="Proteomes" id="UP000612855"/>
    </source>
</evidence>
<dbReference type="Proteomes" id="UP000612855">
    <property type="component" value="Unassembled WGS sequence"/>
</dbReference>
<accession>A0A916ZXU7</accession>
<proteinExistence type="predicted"/>
<dbReference type="EMBL" id="BMFJ01000001">
    <property type="protein sequence ID" value="GGE16384.1"/>
    <property type="molecule type" value="Genomic_DNA"/>
</dbReference>
<sequence>MPKVKEAGLRSDGELVQAVSDAFVFTAREAPVSLILPAVSAARESAGDQKHDDWIDILTINTGEVADDTGHGGGSWDLFGF</sequence>
<evidence type="ECO:0000313" key="1">
    <source>
        <dbReference type="EMBL" id="GGE16384.1"/>
    </source>
</evidence>
<keyword evidence="2" id="KW-1185">Reference proteome</keyword>
<protein>
    <submittedName>
        <fullName evidence="1">Uncharacterized protein</fullName>
    </submittedName>
</protein>
<name>A0A916ZXU7_9RHOB</name>
<dbReference type="RefSeq" id="WP_188475718.1">
    <property type="nucleotide sequence ID" value="NZ_BMFJ01000001.1"/>
</dbReference>